<keyword evidence="1" id="KW-0812">Transmembrane</keyword>
<accession>A0ABN3YF03</accession>
<gene>
    <name evidence="2" type="ORF">GCM10010528_03110</name>
</gene>
<feature type="transmembrane region" description="Helical" evidence="1">
    <location>
        <begin position="84"/>
        <end position="103"/>
    </location>
</feature>
<reference evidence="2 3" key="1">
    <citation type="journal article" date="2019" name="Int. J. Syst. Evol. Microbiol.">
        <title>The Global Catalogue of Microorganisms (GCM) 10K type strain sequencing project: providing services to taxonomists for standard genome sequencing and annotation.</title>
        <authorList>
            <consortium name="The Broad Institute Genomics Platform"/>
            <consortium name="The Broad Institute Genome Sequencing Center for Infectious Disease"/>
            <person name="Wu L."/>
            <person name="Ma J."/>
        </authorList>
    </citation>
    <scope>NUCLEOTIDE SEQUENCE [LARGE SCALE GENOMIC DNA]</scope>
    <source>
        <strain evidence="2 3">JCM 14234</strain>
    </source>
</reference>
<evidence type="ECO:0008006" key="4">
    <source>
        <dbReference type="Google" id="ProtNLM"/>
    </source>
</evidence>
<name>A0ABN3YF03_9ACTN</name>
<organism evidence="2 3">
    <name type="scientific">Gordonia defluvii</name>
    <dbReference type="NCBI Taxonomy" id="283718"/>
    <lineage>
        <taxon>Bacteria</taxon>
        <taxon>Bacillati</taxon>
        <taxon>Actinomycetota</taxon>
        <taxon>Actinomycetes</taxon>
        <taxon>Mycobacteriales</taxon>
        <taxon>Gordoniaceae</taxon>
        <taxon>Gordonia</taxon>
    </lineage>
</organism>
<keyword evidence="3" id="KW-1185">Reference proteome</keyword>
<evidence type="ECO:0000313" key="3">
    <source>
        <dbReference type="Proteomes" id="UP001501035"/>
    </source>
</evidence>
<dbReference type="Pfam" id="PF13630">
    <property type="entry name" value="SdpI"/>
    <property type="match status" value="1"/>
</dbReference>
<feature type="transmembrane region" description="Helical" evidence="1">
    <location>
        <begin position="58"/>
        <end position="78"/>
    </location>
</feature>
<dbReference type="EMBL" id="BAAAVS010000002">
    <property type="protein sequence ID" value="GAA3024495.1"/>
    <property type="molecule type" value="Genomic_DNA"/>
</dbReference>
<keyword evidence="1" id="KW-0472">Membrane</keyword>
<sequence>MADVIALIVAVIAAVIGVAWIALGVAGWTGMLRRNRYLGIRSAETMRSEKAFGTANRVVAPGLVATGMLALVAAGLALSQRGAAGIVLGLVGTIVALALVGLLSGTAIRAVAALPADPESTGCGSECGCGGHEATDDVAQTGTDEVDICGTGTSCGGCDMRDACFDNTDRAAITDNTDRAAIPGDTQPTRA</sequence>
<dbReference type="RefSeq" id="WP_290704047.1">
    <property type="nucleotide sequence ID" value="NZ_BAAAVS010000002.1"/>
</dbReference>
<keyword evidence="1" id="KW-1133">Transmembrane helix</keyword>
<comment type="caution">
    <text evidence="2">The sequence shown here is derived from an EMBL/GenBank/DDBJ whole genome shotgun (WGS) entry which is preliminary data.</text>
</comment>
<dbReference type="InterPro" id="IPR025962">
    <property type="entry name" value="SdpI/YhfL"/>
</dbReference>
<evidence type="ECO:0000313" key="2">
    <source>
        <dbReference type="EMBL" id="GAA3024495.1"/>
    </source>
</evidence>
<proteinExistence type="predicted"/>
<feature type="transmembrane region" description="Helical" evidence="1">
    <location>
        <begin position="6"/>
        <end position="28"/>
    </location>
</feature>
<protein>
    <recommendedName>
        <fullName evidence="4">SdpI family protein</fullName>
    </recommendedName>
</protein>
<evidence type="ECO:0000256" key="1">
    <source>
        <dbReference type="SAM" id="Phobius"/>
    </source>
</evidence>
<dbReference type="Proteomes" id="UP001501035">
    <property type="component" value="Unassembled WGS sequence"/>
</dbReference>